<dbReference type="Gene3D" id="3.90.340.10">
    <property type="entry name" value="Nitric Oxide Synthase, Chain A, domain 1"/>
    <property type="match status" value="1"/>
</dbReference>
<reference evidence="16" key="1">
    <citation type="submission" date="2022-07" db="EMBL/GenBank/DDBJ databases">
        <authorList>
            <person name="Trinca V."/>
            <person name="Uliana J.V.C."/>
            <person name="Torres T.T."/>
            <person name="Ward R.J."/>
            <person name="Monesi N."/>
        </authorList>
    </citation>
    <scope>NUCLEOTIDE SEQUENCE</scope>
    <source>
        <strain evidence="16">HSMRA1968</strain>
        <tissue evidence="16">Whole embryos</tissue>
    </source>
</reference>
<dbReference type="InterPro" id="IPR050607">
    <property type="entry name" value="NOS"/>
</dbReference>
<keyword evidence="6 12" id="KW-0479">Metal-binding</keyword>
<keyword evidence="7 12" id="KW-0274">FAD</keyword>
<evidence type="ECO:0000256" key="1">
    <source>
        <dbReference type="ARBA" id="ARBA00001970"/>
    </source>
</evidence>
<dbReference type="Gene3D" id="3.40.50.80">
    <property type="entry name" value="Nucleotide-binding domain of ferredoxin-NADP reductase (FNR) module"/>
    <property type="match status" value="1"/>
</dbReference>
<evidence type="ECO:0000259" key="15">
    <source>
        <dbReference type="PROSITE" id="PS51384"/>
    </source>
</evidence>
<evidence type="ECO:0000256" key="6">
    <source>
        <dbReference type="ARBA" id="ARBA00022723"/>
    </source>
</evidence>
<dbReference type="SUPFAM" id="SSF52218">
    <property type="entry name" value="Flavoproteins"/>
    <property type="match status" value="2"/>
</dbReference>
<organism evidence="16 17">
    <name type="scientific">Pseudolycoriella hygida</name>
    <dbReference type="NCBI Taxonomy" id="35572"/>
    <lineage>
        <taxon>Eukaryota</taxon>
        <taxon>Metazoa</taxon>
        <taxon>Ecdysozoa</taxon>
        <taxon>Arthropoda</taxon>
        <taxon>Hexapoda</taxon>
        <taxon>Insecta</taxon>
        <taxon>Pterygota</taxon>
        <taxon>Neoptera</taxon>
        <taxon>Endopterygota</taxon>
        <taxon>Diptera</taxon>
        <taxon>Nematocera</taxon>
        <taxon>Sciaroidea</taxon>
        <taxon>Sciaridae</taxon>
        <taxon>Pseudolycoriella</taxon>
    </lineage>
</organism>
<evidence type="ECO:0000256" key="3">
    <source>
        <dbReference type="ARBA" id="ARBA00022617"/>
    </source>
</evidence>
<comment type="function">
    <text evidence="12">Produces nitric oxide (NO) which is a messenger molecule with diverse functions.</text>
</comment>
<evidence type="ECO:0000256" key="2">
    <source>
        <dbReference type="ARBA" id="ARBA00006267"/>
    </source>
</evidence>
<dbReference type="InterPro" id="IPR029039">
    <property type="entry name" value="Flavoprotein-like_sf"/>
</dbReference>
<keyword evidence="17" id="KW-1185">Reference proteome</keyword>
<accession>A0A9Q0NA22</accession>
<comment type="catalytic activity">
    <reaction evidence="12">
        <text>2 L-arginine + 3 NADPH + 4 O2 + H(+) = 2 L-citrulline + 2 nitric oxide + 3 NADP(+) + 4 H2O</text>
        <dbReference type="Rhea" id="RHEA:19897"/>
        <dbReference type="ChEBI" id="CHEBI:15377"/>
        <dbReference type="ChEBI" id="CHEBI:15378"/>
        <dbReference type="ChEBI" id="CHEBI:15379"/>
        <dbReference type="ChEBI" id="CHEBI:16480"/>
        <dbReference type="ChEBI" id="CHEBI:32682"/>
        <dbReference type="ChEBI" id="CHEBI:57743"/>
        <dbReference type="ChEBI" id="CHEBI:57783"/>
        <dbReference type="ChEBI" id="CHEBI:58349"/>
        <dbReference type="EC" id="1.14.13.39"/>
    </reaction>
</comment>
<evidence type="ECO:0000256" key="10">
    <source>
        <dbReference type="ARBA" id="ARBA00023002"/>
    </source>
</evidence>
<dbReference type="InterPro" id="IPR017938">
    <property type="entry name" value="Riboflavin_synthase-like_b-brl"/>
</dbReference>
<dbReference type="PROSITE" id="PS50902">
    <property type="entry name" value="FLAVODOXIN_LIKE"/>
    <property type="match status" value="1"/>
</dbReference>
<dbReference type="Gene3D" id="3.90.440.10">
    <property type="entry name" value="Nitric Oxide Synthase,Heme Domain,Chain A domain 2"/>
    <property type="match status" value="1"/>
</dbReference>
<dbReference type="Pfam" id="PF00175">
    <property type="entry name" value="NAD_binding_1"/>
    <property type="match status" value="1"/>
</dbReference>
<dbReference type="SUPFAM" id="SSF56512">
    <property type="entry name" value="Nitric oxide (NO) synthase oxygenase domain"/>
    <property type="match status" value="1"/>
</dbReference>
<dbReference type="InterPro" id="IPR036119">
    <property type="entry name" value="NOS_N_sf"/>
</dbReference>
<dbReference type="InterPro" id="IPR003097">
    <property type="entry name" value="CysJ-like_FAD-binding"/>
</dbReference>
<dbReference type="PIRSF" id="PIRSF000333">
    <property type="entry name" value="NOS"/>
    <property type="match status" value="1"/>
</dbReference>
<evidence type="ECO:0000259" key="14">
    <source>
        <dbReference type="PROSITE" id="PS50902"/>
    </source>
</evidence>
<dbReference type="FunFam" id="3.40.50.80:FF:000003">
    <property type="entry name" value="Nitric oxide synthase"/>
    <property type="match status" value="1"/>
</dbReference>
<comment type="caution">
    <text evidence="16">The sequence shown here is derived from an EMBL/GenBank/DDBJ whole genome shotgun (WGS) entry which is preliminary data.</text>
</comment>
<comment type="similarity">
    <text evidence="2 12">Belongs to the NOS family.</text>
</comment>
<dbReference type="PANTHER" id="PTHR43410">
    <property type="entry name" value="NITRIC OXIDE SYNTHASE OXYGENASE"/>
    <property type="match status" value="1"/>
</dbReference>
<dbReference type="Pfam" id="PF00667">
    <property type="entry name" value="FAD_binding_1"/>
    <property type="match status" value="1"/>
</dbReference>
<dbReference type="InterPro" id="IPR039261">
    <property type="entry name" value="FNR_nucleotide-bd"/>
</dbReference>
<keyword evidence="4" id="KW-0285">Flavoprotein</keyword>
<dbReference type="Gene3D" id="2.40.30.10">
    <property type="entry name" value="Translation factors"/>
    <property type="match status" value="1"/>
</dbReference>
<evidence type="ECO:0000256" key="12">
    <source>
        <dbReference type="PIRNR" id="PIRNR000333"/>
    </source>
</evidence>
<evidence type="ECO:0000256" key="13">
    <source>
        <dbReference type="PIRSR" id="PIRSR000333-1"/>
    </source>
</evidence>
<dbReference type="InterPro" id="IPR044944">
    <property type="entry name" value="NOS_dom_3"/>
</dbReference>
<dbReference type="InterPro" id="IPR023173">
    <property type="entry name" value="NADPH_Cyt_P450_Rdtase_alpha"/>
</dbReference>
<evidence type="ECO:0000256" key="7">
    <source>
        <dbReference type="ARBA" id="ARBA00022827"/>
    </source>
</evidence>
<evidence type="ECO:0000256" key="5">
    <source>
        <dbReference type="ARBA" id="ARBA00022643"/>
    </source>
</evidence>
<evidence type="ECO:0000256" key="11">
    <source>
        <dbReference type="ARBA" id="ARBA00023004"/>
    </source>
</evidence>
<dbReference type="FunFam" id="1.20.990.10:FF:000002">
    <property type="entry name" value="Nitric oxide synthase"/>
    <property type="match status" value="1"/>
</dbReference>
<dbReference type="GO" id="GO:0006809">
    <property type="term" value="P:nitric oxide biosynthetic process"/>
    <property type="evidence" value="ECO:0007669"/>
    <property type="project" value="InterPro"/>
</dbReference>
<keyword evidence="11 12" id="KW-0408">Iron</keyword>
<dbReference type="Pfam" id="PF02898">
    <property type="entry name" value="NO_synthase"/>
    <property type="match status" value="1"/>
</dbReference>
<dbReference type="InterPro" id="IPR044940">
    <property type="entry name" value="NOS_dom_2"/>
</dbReference>
<dbReference type="PRINTS" id="PR00371">
    <property type="entry name" value="FPNCR"/>
</dbReference>
<dbReference type="EC" id="1.14.13.39" evidence="12"/>
<dbReference type="EMBL" id="WJQU01000001">
    <property type="protein sequence ID" value="KAJ6646107.1"/>
    <property type="molecule type" value="Genomic_DNA"/>
</dbReference>
<dbReference type="InterPro" id="IPR044943">
    <property type="entry name" value="NOS_dom_1"/>
</dbReference>
<keyword evidence="8 12" id="KW-0521">NADP</keyword>
<dbReference type="GO" id="GO:0050660">
    <property type="term" value="F:flavin adenine dinucleotide binding"/>
    <property type="evidence" value="ECO:0007669"/>
    <property type="project" value="InterPro"/>
</dbReference>
<dbReference type="InterPro" id="IPR008254">
    <property type="entry name" value="Flavodoxin/NO_synth"/>
</dbReference>
<dbReference type="PRINTS" id="PR00369">
    <property type="entry name" value="FLAVODOXIN"/>
</dbReference>
<evidence type="ECO:0000313" key="16">
    <source>
        <dbReference type="EMBL" id="KAJ6646107.1"/>
    </source>
</evidence>
<dbReference type="Gene3D" id="3.40.50.360">
    <property type="match status" value="1"/>
</dbReference>
<dbReference type="SUPFAM" id="SSF63380">
    <property type="entry name" value="Riboflavin synthase domain-like"/>
    <property type="match status" value="1"/>
</dbReference>
<dbReference type="Gene3D" id="3.90.1230.10">
    <property type="entry name" value="Nitric Oxide Synthase, Chain A, domain 3"/>
    <property type="match status" value="1"/>
</dbReference>
<dbReference type="GO" id="GO:0020037">
    <property type="term" value="F:heme binding"/>
    <property type="evidence" value="ECO:0007669"/>
    <property type="project" value="InterPro"/>
</dbReference>
<dbReference type="GO" id="GO:0004517">
    <property type="term" value="F:nitric-oxide synthase activity"/>
    <property type="evidence" value="ECO:0007669"/>
    <property type="project" value="UniProtKB-EC"/>
</dbReference>
<name>A0A9Q0NA22_9DIPT</name>
<keyword evidence="9 12" id="KW-0112">Calmodulin-binding</keyword>
<proteinExistence type="inferred from homology"/>
<keyword evidence="5 12" id="KW-0288">FMN</keyword>
<dbReference type="GO" id="GO:0050661">
    <property type="term" value="F:NADP binding"/>
    <property type="evidence" value="ECO:0007669"/>
    <property type="project" value="InterPro"/>
</dbReference>
<evidence type="ECO:0000256" key="4">
    <source>
        <dbReference type="ARBA" id="ARBA00022630"/>
    </source>
</evidence>
<evidence type="ECO:0000313" key="17">
    <source>
        <dbReference type="Proteomes" id="UP001151699"/>
    </source>
</evidence>
<dbReference type="InterPro" id="IPR001433">
    <property type="entry name" value="OxRdtase_FAD/NAD-bd"/>
</dbReference>
<dbReference type="PANTHER" id="PTHR43410:SF1">
    <property type="entry name" value="NITRIC OXIDE SYNTHASE"/>
    <property type="match status" value="1"/>
</dbReference>
<dbReference type="InterPro" id="IPR004030">
    <property type="entry name" value="NOS_N"/>
</dbReference>
<dbReference type="PROSITE" id="PS60001">
    <property type="entry name" value="NOS"/>
    <property type="match status" value="1"/>
</dbReference>
<dbReference type="CDD" id="cd00795">
    <property type="entry name" value="NOS_oxygenase_euk"/>
    <property type="match status" value="1"/>
</dbReference>
<evidence type="ECO:0000256" key="9">
    <source>
        <dbReference type="ARBA" id="ARBA00022860"/>
    </source>
</evidence>
<dbReference type="GO" id="GO:0046872">
    <property type="term" value="F:metal ion binding"/>
    <property type="evidence" value="ECO:0007669"/>
    <property type="project" value="UniProtKB-KW"/>
</dbReference>
<dbReference type="FunFam" id="3.90.440.10:FF:000001">
    <property type="entry name" value="Endothelial nitric oxide synthase"/>
    <property type="match status" value="1"/>
</dbReference>
<dbReference type="InterPro" id="IPR001094">
    <property type="entry name" value="Flavdoxin-like"/>
</dbReference>
<sequence>MNSCSAQGHFHLRKHFRNRIETMMSQHINSMLEHLKMGGKKSKVSIGNHDAVDQNQLYKGANGLDEVDKISVVINDVKKSKNFCNNKDSANCVGQTSDEKFDPRKRFSVPGAQNQIVGTVKHGNGDVQHCSGSKELLVSPRNMPRKLSQDLRRGINFPIDDGFDCSKYRKPVKLKSMISHYETYDSLHTKALEPPNPPLACNRSVCMGSVMFGANFQVAQNEIRKPDVIIEHAKNFLDQYFTSIRRPKSQAYESRLQQVQSDIETTNSYHLTETELIYGAKLAWRNSARCIGRIQWSKLQVFDCRYVTTTSGMFEALCNHIKYATNKGNLRSAITIFPQRTDGKHDYRIWNHQLISYAGYRSSSDGIVIGDPQNAEFTEVCLKLGWKGKGTAWDILPLVLSANGHDPDYFDLPPDLILEVPLSHPTYEWFADMQLRWYALPAVSNMLFDCGGIIFTATAFSGWYMSTEIGCRNLCDVNRRNILEKVALKLELDTRTSTSLWKDKTLVEINLAVLHSFQSRNVTIVDHHTASESFMKHLENETKLRNGCPADWVWIVPPMSASVLPVFHQEMVVYSLKPSFDYQEHAYKVHVWKKDRDKSKSRKPRRKFNFKQIARAVKFTSKLFGRALSRRIKATVLYATETGKSEQYAKQLVELLGHAFNAQIYCMSDYDISSIEHEALLLVIASTFGNGDPPENGEKKIKITKSENGSRMRMVRKDENGVLPIIDESVPKNNDGNTSPSTIRELLQKAKQMQGVLADHAHDSPSGLYAMKLRENEESTTDNHKSIAVSSKSFMKANSKSDFTKSMQHARKFDRLESLRGSSAYPNFCAYGKYVDNVLGELGGERLTKVAYGDEMCGQEQAFRKWAPEVFKIACETFCLDTDDTFSSATLALQGESLTRDTVRLVPVNDNTTLERQLCKYHNKKAVVCRIKSKPRNLHGHTMNSSGKSTILVEINANDVDYEPGDHVGIYPANSSIIVNGVLNRLSGVDNPDEILQLQILKETHSTNGIEKSWEPHERLPACSLRTLLSRFLDLTTPPSRQLLTLLASFCDEKEDEGRMLLLANESSAYEDWRHHFQPHLLEVLEEFPSCHPPASLLIAHLMPLQARFYSISSSPRKARNEINLTVAVVKYRTQDGEGAEHYGVCSNYLQGLERDDVIYLSVRNASSFHLPSDNSKPIILIGPGTGIAPFRSFWQHWEVLRNEDPDAILPKVWLFFGCRTKSLDLYCDEKQDLVNRGILDKVYLALSREPNTPKTYVQDLAANEAESIYRILVKEGGHVYVCGDVTMAEHVYQTLRKIVATKEFKTESEVEKYLLSLRDQNRYHEDIFGITLRTAEIHNKSRATARIRMASQP</sequence>
<comment type="cofactor">
    <cofactor evidence="1 12">
        <name>heme b</name>
        <dbReference type="ChEBI" id="CHEBI:60344"/>
    </cofactor>
</comment>
<feature type="domain" description="Flavodoxin-like" evidence="14">
    <location>
        <begin position="634"/>
        <end position="871"/>
    </location>
</feature>
<dbReference type="InterPro" id="IPR001709">
    <property type="entry name" value="Flavoprot_Pyr_Nucl_cyt_Rdtase"/>
</dbReference>
<gene>
    <name evidence="16" type="primary">Nos</name>
    <name evidence="16" type="ORF">Bhyg_01317</name>
</gene>
<protein>
    <recommendedName>
        <fullName evidence="12">Nitric oxide synthase</fullName>
        <ecNumber evidence="12">1.14.13.39</ecNumber>
    </recommendedName>
</protein>
<feature type="binding site" description="axial binding residue" evidence="13">
    <location>
        <position position="290"/>
    </location>
    <ligand>
        <name>heme b</name>
        <dbReference type="ChEBI" id="CHEBI:60344"/>
    </ligand>
    <ligandPart>
        <name>Fe</name>
        <dbReference type="ChEBI" id="CHEBI:18248"/>
    </ligandPart>
</feature>
<dbReference type="GO" id="GO:1903522">
    <property type="term" value="P:regulation of blood circulation"/>
    <property type="evidence" value="ECO:0007669"/>
    <property type="project" value="UniProtKB-ARBA"/>
</dbReference>
<feature type="domain" description="FAD-binding FR-type" evidence="15">
    <location>
        <begin position="924"/>
        <end position="1172"/>
    </location>
</feature>
<evidence type="ECO:0000256" key="8">
    <source>
        <dbReference type="ARBA" id="ARBA00022857"/>
    </source>
</evidence>
<keyword evidence="10 12" id="KW-0560">Oxidoreductase</keyword>
<dbReference type="Pfam" id="PF00258">
    <property type="entry name" value="Flavodoxin_1"/>
    <property type="match status" value="2"/>
</dbReference>
<dbReference type="GO" id="GO:0005516">
    <property type="term" value="F:calmodulin binding"/>
    <property type="evidence" value="ECO:0007669"/>
    <property type="project" value="UniProtKB-KW"/>
</dbReference>
<dbReference type="InterPro" id="IPR012144">
    <property type="entry name" value="NOS_euk"/>
</dbReference>
<dbReference type="SUPFAM" id="SSF52343">
    <property type="entry name" value="Ferredoxin reductase-like, C-terminal NADP-linked domain"/>
    <property type="match status" value="1"/>
</dbReference>
<dbReference type="Proteomes" id="UP001151699">
    <property type="component" value="Chromosome A"/>
</dbReference>
<dbReference type="GO" id="GO:0010181">
    <property type="term" value="F:FMN binding"/>
    <property type="evidence" value="ECO:0007669"/>
    <property type="project" value="InterPro"/>
</dbReference>
<keyword evidence="3 12" id="KW-0349">Heme</keyword>
<dbReference type="OrthoDB" id="1688044at2759"/>
<comment type="cofactor">
    <cofactor evidence="12">
        <name>FAD</name>
        <dbReference type="ChEBI" id="CHEBI:57692"/>
    </cofactor>
    <text evidence="12">Binds 1 FAD.</text>
</comment>
<dbReference type="PROSITE" id="PS51384">
    <property type="entry name" value="FAD_FR"/>
    <property type="match status" value="1"/>
</dbReference>
<comment type="cofactor">
    <cofactor evidence="12">
        <name>FMN</name>
        <dbReference type="ChEBI" id="CHEBI:58210"/>
    </cofactor>
    <text evidence="12">Binds 1 FMN.</text>
</comment>
<dbReference type="Gene3D" id="1.20.990.10">
    <property type="entry name" value="NADPH-cytochrome p450 Reductase, Chain A, domain 3"/>
    <property type="match status" value="1"/>
</dbReference>
<dbReference type="InterPro" id="IPR017927">
    <property type="entry name" value="FAD-bd_FR_type"/>
</dbReference>